<keyword evidence="5" id="KW-0798">TonB box</keyword>
<feature type="domain" description="TonB-dependent receptor-like beta-barrel" evidence="8">
    <location>
        <begin position="260"/>
        <end position="712"/>
    </location>
</feature>
<feature type="compositionally biased region" description="Basic and acidic residues" evidence="6">
    <location>
        <begin position="238"/>
        <end position="250"/>
    </location>
</feature>
<dbReference type="GO" id="GO:0009279">
    <property type="term" value="C:cell outer membrane"/>
    <property type="evidence" value="ECO:0007669"/>
    <property type="project" value="UniProtKB-SubCell"/>
</dbReference>
<keyword evidence="4" id="KW-0998">Cell outer membrane</keyword>
<evidence type="ECO:0000256" key="6">
    <source>
        <dbReference type="SAM" id="MobiDB-lite"/>
    </source>
</evidence>
<feature type="signal peptide" evidence="7">
    <location>
        <begin position="1"/>
        <end position="30"/>
    </location>
</feature>
<comment type="subcellular location">
    <subcellularLocation>
        <location evidence="1 5">Cell outer membrane</location>
    </subcellularLocation>
</comment>
<accession>A0A016XJN1</accession>
<dbReference type="Pfam" id="PF00593">
    <property type="entry name" value="TonB_dep_Rec_b-barrel"/>
    <property type="match status" value="1"/>
</dbReference>
<dbReference type="eggNOG" id="COG4771">
    <property type="taxonomic scope" value="Bacteria"/>
</dbReference>
<feature type="chain" id="PRO_5001491868" evidence="7">
    <location>
        <begin position="31"/>
        <end position="757"/>
    </location>
</feature>
<evidence type="ECO:0000256" key="7">
    <source>
        <dbReference type="SAM" id="SignalP"/>
    </source>
</evidence>
<comment type="caution">
    <text evidence="10">The sequence shown here is derived from an EMBL/GenBank/DDBJ whole genome shotgun (WGS) entry which is preliminary data.</text>
</comment>
<organism evidence="10 11">
    <name type="scientific">Hylemonella gracilis str. Niagara R</name>
    <dbReference type="NCBI Taxonomy" id="1458275"/>
    <lineage>
        <taxon>Bacteria</taxon>
        <taxon>Pseudomonadati</taxon>
        <taxon>Pseudomonadota</taxon>
        <taxon>Betaproteobacteria</taxon>
        <taxon>Burkholderiales</taxon>
        <taxon>Comamonadaceae</taxon>
        <taxon>Hylemonella</taxon>
    </lineage>
</organism>
<reference evidence="10 11" key="1">
    <citation type="submission" date="2014-02" db="EMBL/GenBank/DDBJ databases">
        <title>Draft Genome of Hylemonella gracilis isolated from the Niagara River.</title>
        <authorList>
            <person name="Pawlowski D.R."/>
            <person name="Koudelka G.B."/>
        </authorList>
    </citation>
    <scope>NUCLEOTIDE SEQUENCE [LARGE SCALE GENOMIC DNA]</scope>
    <source>
        <strain evidence="10 11">Niagara R</strain>
    </source>
</reference>
<dbReference type="PANTHER" id="PTHR40980:SF4">
    <property type="entry name" value="TONB-DEPENDENT RECEPTOR-LIKE BETA-BARREL DOMAIN-CONTAINING PROTEIN"/>
    <property type="match status" value="1"/>
</dbReference>
<dbReference type="AlphaFoldDB" id="A0A016XJN1"/>
<keyword evidence="3 5" id="KW-0472">Membrane</keyword>
<protein>
    <submittedName>
        <fullName evidence="10">TonB-dependent receptor</fullName>
    </submittedName>
</protein>
<dbReference type="EMBL" id="JEMG01000001">
    <property type="protein sequence ID" value="EYC51777.1"/>
    <property type="molecule type" value="Genomic_DNA"/>
</dbReference>
<dbReference type="PANTHER" id="PTHR40980">
    <property type="entry name" value="PLUG DOMAIN-CONTAINING PROTEIN"/>
    <property type="match status" value="1"/>
</dbReference>
<dbReference type="SUPFAM" id="SSF56935">
    <property type="entry name" value="Porins"/>
    <property type="match status" value="1"/>
</dbReference>
<name>A0A016XJN1_9BURK</name>
<evidence type="ECO:0000259" key="8">
    <source>
        <dbReference type="Pfam" id="PF00593"/>
    </source>
</evidence>
<feature type="domain" description="TonB-dependent receptor plug" evidence="9">
    <location>
        <begin position="70"/>
        <end position="165"/>
    </location>
</feature>
<sequence length="757" mass="84114">MLSPLASFPGCPTRVATAVLLALGALAAHAQQATATQASDPTVMKTLESVVVRGDIAYRDRTEDIAPTLTYGQEYFQRFEPSTAGDMVKRVSSATFVSDVLEYDAVQLRGLAPAYTQVLVNGKKVPGAGDDRSFWLDRIPAEMVERVEVRRSASANRSGDAMAGAINIVLRDAYAFDGSYIRVGATHYDDGENKPTVGLVSAGEALGGRILVSLNVQDRYNPKKKRSDRWAEPGGAFKDAEDQTDTRDGQDYSATASYTADVGDSGRFKVDGFYVKTDREQKEVSTEYNAPTFADADEYARVPGLTDWDQTNWGLGAEYKFDMAGGATEIGLTYARFKDKNIESEEEHKYENGPAWDWVESSAEKTVFDSQDAETGLHLAHKRPMGFADMEFGLDYAYKNRITKYTPYEWEDEADVGHTAPDPVEYEVDDAIKNTITERRTDPYLMLSGKRGALGWETGLRYETTKVTVESVDDGKVDNDHNTVLPSLHLQYALDETNRVNLSLARTVRRPDFNDLLNGTLEEEYEDDSDFRGNPRLDPETANGLDLGFERRLGKRGVVGINVFYRQVQDLIELVNTGEEGSAGPGTFVYTVKNSGDGKVWGVELDLSTPLSALGLPDTGVFFNYSALDSETEDFMGKRRFNNQAKSLYNIGFIQNLPSLESSFGASYRKQGEAKSRMLNEEGTTTYDADLEVFVEKRVGKSFSLRLSGANLLDAEKKEVFHKFASEQDQKDRVYDEYEIETEKAGPRIQLVARYAF</sequence>
<dbReference type="Gene3D" id="2.40.170.20">
    <property type="entry name" value="TonB-dependent receptor, beta-barrel domain"/>
    <property type="match status" value="1"/>
</dbReference>
<evidence type="ECO:0000313" key="10">
    <source>
        <dbReference type="EMBL" id="EYC51777.1"/>
    </source>
</evidence>
<evidence type="ECO:0000313" key="11">
    <source>
        <dbReference type="Proteomes" id="UP000023268"/>
    </source>
</evidence>
<evidence type="ECO:0000259" key="9">
    <source>
        <dbReference type="Pfam" id="PF07715"/>
    </source>
</evidence>
<evidence type="ECO:0000256" key="5">
    <source>
        <dbReference type="RuleBase" id="RU003357"/>
    </source>
</evidence>
<evidence type="ECO:0000256" key="4">
    <source>
        <dbReference type="ARBA" id="ARBA00023237"/>
    </source>
</evidence>
<evidence type="ECO:0000256" key="3">
    <source>
        <dbReference type="ARBA" id="ARBA00023136"/>
    </source>
</evidence>
<dbReference type="InterPro" id="IPR000531">
    <property type="entry name" value="Beta-barrel_TonB"/>
</dbReference>
<dbReference type="InterPro" id="IPR036942">
    <property type="entry name" value="Beta-barrel_TonB_sf"/>
</dbReference>
<dbReference type="Pfam" id="PF07715">
    <property type="entry name" value="Plug"/>
    <property type="match status" value="1"/>
</dbReference>
<dbReference type="InterPro" id="IPR012910">
    <property type="entry name" value="Plug_dom"/>
</dbReference>
<keyword evidence="7" id="KW-0732">Signal</keyword>
<comment type="similarity">
    <text evidence="2 5">Belongs to the TonB-dependent receptor family.</text>
</comment>
<feature type="region of interest" description="Disordered" evidence="6">
    <location>
        <begin position="222"/>
        <end position="252"/>
    </location>
</feature>
<dbReference type="InterPro" id="IPR037066">
    <property type="entry name" value="Plug_dom_sf"/>
</dbReference>
<dbReference type="STRING" id="1458275.AZ34_12345"/>
<proteinExistence type="inferred from homology"/>
<dbReference type="Proteomes" id="UP000023268">
    <property type="component" value="Unassembled WGS sequence"/>
</dbReference>
<evidence type="ECO:0000256" key="2">
    <source>
        <dbReference type="ARBA" id="ARBA00009810"/>
    </source>
</evidence>
<evidence type="ECO:0000256" key="1">
    <source>
        <dbReference type="ARBA" id="ARBA00004442"/>
    </source>
</evidence>
<keyword evidence="10" id="KW-0675">Receptor</keyword>
<gene>
    <name evidence="10" type="ORF">AZ34_12345</name>
</gene>
<dbReference type="Gene3D" id="2.170.130.10">
    <property type="entry name" value="TonB-dependent receptor, plug domain"/>
    <property type="match status" value="1"/>
</dbReference>